<dbReference type="STRING" id="554155.C5FUK9"/>
<name>C5FUK9_ARTOC</name>
<reference evidence="2" key="1">
    <citation type="journal article" date="2012" name="MBio">
        <title>Comparative genome analysis of Trichophyton rubrum and related dermatophytes reveals candidate genes involved in infection.</title>
        <authorList>
            <person name="Martinez D.A."/>
            <person name="Oliver B.G."/>
            <person name="Graeser Y."/>
            <person name="Goldberg J.M."/>
            <person name="Li W."/>
            <person name="Martinez-Rossi N.M."/>
            <person name="Monod M."/>
            <person name="Shelest E."/>
            <person name="Barton R.C."/>
            <person name="Birch E."/>
            <person name="Brakhage A.A."/>
            <person name="Chen Z."/>
            <person name="Gurr S.J."/>
            <person name="Heiman D."/>
            <person name="Heitman J."/>
            <person name="Kosti I."/>
            <person name="Rossi A."/>
            <person name="Saif S."/>
            <person name="Samalova M."/>
            <person name="Saunders C.W."/>
            <person name="Shea T."/>
            <person name="Summerbell R.C."/>
            <person name="Xu J."/>
            <person name="Young S."/>
            <person name="Zeng Q."/>
            <person name="Birren B.W."/>
            <person name="Cuomo C.A."/>
            <person name="White T.C."/>
        </authorList>
    </citation>
    <scope>NUCLEOTIDE SEQUENCE [LARGE SCALE GENOMIC DNA]</scope>
    <source>
        <strain evidence="2">ATCC MYA-4605 / CBS 113480</strain>
    </source>
</reference>
<sequence>MTTPTLSFGIELELYLKPTSEPLLQLLGSSGFYTKNIDQTQKFEAVRKVIAAMLTKNFIPAQTDKTHDFRKWIVASEILDKIGGGHCPCEIVSPILYTDQADWTEEVDGVFRVLREHCDIKLTTGCAMHVHIAPTHGKYSIEQALAVLNGALYYEAPLKGMMPADRKKNPWAASNVEKLTDCSSMVNLVSKNTWAPVFDHYEVNKDIFHLRAVLGEAERYVSWNFLNITDICGTIEFRRPPAVKASEDAKHWAAFALGFVAGAITVENRKEIDKTDDGREE</sequence>
<gene>
    <name evidence="1" type="ORF">MCYG_06412</name>
</gene>
<accession>C5FUK9</accession>
<dbReference type="OMA" id="REREHRC"/>
<dbReference type="OrthoDB" id="5291055at2759"/>
<evidence type="ECO:0000313" key="1">
    <source>
        <dbReference type="EMBL" id="EEQ33593.1"/>
    </source>
</evidence>
<dbReference type="VEuPathDB" id="FungiDB:MCYG_06412"/>
<dbReference type="Pfam" id="PF12224">
    <property type="entry name" value="Amidoligase_2"/>
    <property type="match status" value="1"/>
</dbReference>
<dbReference type="PANTHER" id="PTHR36847:SF1">
    <property type="entry name" value="AMIDOLIGASE ENZYME"/>
    <property type="match status" value="1"/>
</dbReference>
<dbReference type="HOGENOM" id="CLU_039967_0_0_1"/>
<dbReference type="AlphaFoldDB" id="C5FUK9"/>
<organism evidence="1 2">
    <name type="scientific">Arthroderma otae (strain ATCC MYA-4605 / CBS 113480)</name>
    <name type="common">Microsporum canis</name>
    <dbReference type="NCBI Taxonomy" id="554155"/>
    <lineage>
        <taxon>Eukaryota</taxon>
        <taxon>Fungi</taxon>
        <taxon>Dikarya</taxon>
        <taxon>Ascomycota</taxon>
        <taxon>Pezizomycotina</taxon>
        <taxon>Eurotiomycetes</taxon>
        <taxon>Eurotiomycetidae</taxon>
        <taxon>Onygenales</taxon>
        <taxon>Arthrodermataceae</taxon>
        <taxon>Microsporum</taxon>
    </lineage>
</organism>
<dbReference type="eggNOG" id="ENOG502SRHV">
    <property type="taxonomic scope" value="Eukaryota"/>
</dbReference>
<dbReference type="PANTHER" id="PTHR36847">
    <property type="entry name" value="AMIDOLIGASE ENZYME"/>
    <property type="match status" value="1"/>
</dbReference>
<keyword evidence="2" id="KW-1185">Reference proteome</keyword>
<dbReference type="EMBL" id="DS995706">
    <property type="protein sequence ID" value="EEQ33593.1"/>
    <property type="molecule type" value="Genomic_DNA"/>
</dbReference>
<evidence type="ECO:0000313" key="2">
    <source>
        <dbReference type="Proteomes" id="UP000002035"/>
    </source>
</evidence>
<dbReference type="Proteomes" id="UP000002035">
    <property type="component" value="Unassembled WGS sequence"/>
</dbReference>
<evidence type="ECO:0008006" key="3">
    <source>
        <dbReference type="Google" id="ProtNLM"/>
    </source>
</evidence>
<proteinExistence type="predicted"/>
<dbReference type="RefSeq" id="XP_002844448.1">
    <property type="nucleotide sequence ID" value="XM_002844402.1"/>
</dbReference>
<dbReference type="InterPro" id="IPR022025">
    <property type="entry name" value="Amidoligase_2"/>
</dbReference>
<dbReference type="GeneID" id="9230889"/>
<protein>
    <recommendedName>
        <fullName evidence="3">Amidoligase enzyme</fullName>
    </recommendedName>
</protein>